<dbReference type="GO" id="GO:0016121">
    <property type="term" value="P:carotene catabolic process"/>
    <property type="evidence" value="ECO:0007669"/>
    <property type="project" value="TreeGrafter"/>
</dbReference>
<evidence type="ECO:0000256" key="2">
    <source>
        <dbReference type="ARBA" id="ARBA00022723"/>
    </source>
</evidence>
<feature type="compositionally biased region" description="Low complexity" evidence="5">
    <location>
        <begin position="110"/>
        <end position="121"/>
    </location>
</feature>
<evidence type="ECO:0000313" key="7">
    <source>
        <dbReference type="Proteomes" id="UP001054857"/>
    </source>
</evidence>
<dbReference type="GO" id="GO:0010436">
    <property type="term" value="F:carotenoid dioxygenase activity"/>
    <property type="evidence" value="ECO:0007669"/>
    <property type="project" value="TreeGrafter"/>
</dbReference>
<protein>
    <submittedName>
        <fullName evidence="6">Uncharacterized protein</fullName>
    </submittedName>
</protein>
<dbReference type="AlphaFoldDB" id="A0AAD3DIS7"/>
<feature type="non-terminal residue" evidence="6">
    <location>
        <position position="1"/>
    </location>
</feature>
<dbReference type="GO" id="GO:0046872">
    <property type="term" value="F:metal ion binding"/>
    <property type="evidence" value="ECO:0007669"/>
    <property type="project" value="UniProtKB-KW"/>
</dbReference>
<organism evidence="6 7">
    <name type="scientific">Astrephomene gubernaculifera</name>
    <dbReference type="NCBI Taxonomy" id="47775"/>
    <lineage>
        <taxon>Eukaryota</taxon>
        <taxon>Viridiplantae</taxon>
        <taxon>Chlorophyta</taxon>
        <taxon>core chlorophytes</taxon>
        <taxon>Chlorophyceae</taxon>
        <taxon>CS clade</taxon>
        <taxon>Chlamydomonadales</taxon>
        <taxon>Astrephomenaceae</taxon>
        <taxon>Astrephomene</taxon>
    </lineage>
</organism>
<dbReference type="EMBL" id="BMAR01000003">
    <property type="protein sequence ID" value="GFR42298.1"/>
    <property type="molecule type" value="Genomic_DNA"/>
</dbReference>
<dbReference type="Proteomes" id="UP001054857">
    <property type="component" value="Unassembled WGS sequence"/>
</dbReference>
<keyword evidence="2 4" id="KW-0479">Metal-binding</keyword>
<comment type="similarity">
    <text evidence="1">Belongs to the carotenoid oxygenase family.</text>
</comment>
<evidence type="ECO:0000256" key="1">
    <source>
        <dbReference type="ARBA" id="ARBA00006787"/>
    </source>
</evidence>
<feature type="binding site" evidence="4">
    <location>
        <position position="101"/>
    </location>
    <ligand>
        <name>Fe cation</name>
        <dbReference type="ChEBI" id="CHEBI:24875"/>
        <note>catalytic</note>
    </ligand>
</feature>
<evidence type="ECO:0000256" key="5">
    <source>
        <dbReference type="SAM" id="MobiDB-lite"/>
    </source>
</evidence>
<gene>
    <name evidence="6" type="ORF">Agub_g3196</name>
</gene>
<feature type="binding site" evidence="4">
    <location>
        <position position="27"/>
    </location>
    <ligand>
        <name>Fe cation</name>
        <dbReference type="ChEBI" id="CHEBI:24875"/>
        <note>catalytic</note>
    </ligand>
</feature>
<dbReference type="PANTHER" id="PTHR10543">
    <property type="entry name" value="BETA-CAROTENE DIOXYGENASE"/>
    <property type="match status" value="1"/>
</dbReference>
<keyword evidence="3 4" id="KW-0408">Iron</keyword>
<evidence type="ECO:0000313" key="6">
    <source>
        <dbReference type="EMBL" id="GFR42298.1"/>
    </source>
</evidence>
<evidence type="ECO:0000256" key="4">
    <source>
        <dbReference type="PIRSR" id="PIRSR604294-1"/>
    </source>
</evidence>
<keyword evidence="7" id="KW-1185">Reference proteome</keyword>
<proteinExistence type="inferred from homology"/>
<evidence type="ECO:0000256" key="3">
    <source>
        <dbReference type="ARBA" id="ARBA00023004"/>
    </source>
</evidence>
<feature type="region of interest" description="Disordered" evidence="5">
    <location>
        <begin position="109"/>
        <end position="141"/>
    </location>
</feature>
<sequence>GQQQQGQRERERRRRVVYSVGGFAAVHEVAVSENYYVLLQPPVHPEVLPYLLGEESALGCLRWREGEEAVLHVVPRPGSGAERRGEQPLRLPLRPALFAYHLVNAFEGAPDPSTGSSSSPSLPHPSSPPPEDGWTTTYSASSAAAPPAAAAAEGGGGGGVSSSHVVITLDAVVYDRLPAAVGGWQPHQRHARAEEAGGDAGWRPRLQRLHLHLASRTVTPLPTPAPPRHPHLELPAFNTAYTARPYRYVYGCSPDFSDASCGLSKADLTTRQSQRWCPGPGYLCSQPTFVPRRPAAAANHTG</sequence>
<feature type="non-terminal residue" evidence="6">
    <location>
        <position position="302"/>
    </location>
</feature>
<dbReference type="PANTHER" id="PTHR10543:SF138">
    <property type="entry name" value="CAROTENOID OXYGENASE"/>
    <property type="match status" value="1"/>
</dbReference>
<dbReference type="Pfam" id="PF03055">
    <property type="entry name" value="RPE65"/>
    <property type="match status" value="1"/>
</dbReference>
<name>A0AAD3DIS7_9CHLO</name>
<dbReference type="InterPro" id="IPR004294">
    <property type="entry name" value="Carotenoid_Oase"/>
</dbReference>
<feature type="compositionally biased region" description="Pro residues" evidence="5">
    <location>
        <begin position="122"/>
        <end position="131"/>
    </location>
</feature>
<reference evidence="6 7" key="1">
    <citation type="journal article" date="2021" name="Sci. Rep.">
        <title>Genome sequencing of the multicellular alga Astrephomene provides insights into convergent evolution of germ-soma differentiation.</title>
        <authorList>
            <person name="Yamashita S."/>
            <person name="Yamamoto K."/>
            <person name="Matsuzaki R."/>
            <person name="Suzuki S."/>
            <person name="Yamaguchi H."/>
            <person name="Hirooka S."/>
            <person name="Minakuchi Y."/>
            <person name="Miyagishima S."/>
            <person name="Kawachi M."/>
            <person name="Toyoda A."/>
            <person name="Nozaki H."/>
        </authorList>
    </citation>
    <scope>NUCLEOTIDE SEQUENCE [LARGE SCALE GENOMIC DNA]</scope>
    <source>
        <strain evidence="6 7">NIES-4017</strain>
    </source>
</reference>
<comment type="caution">
    <text evidence="6">The sequence shown here is derived from an EMBL/GenBank/DDBJ whole genome shotgun (WGS) entry which is preliminary data.</text>
</comment>
<accession>A0AAD3DIS7</accession>
<comment type="cofactor">
    <cofactor evidence="4">
        <name>Fe(2+)</name>
        <dbReference type="ChEBI" id="CHEBI:29033"/>
    </cofactor>
    <text evidence="4">Binds 1 Fe(2+) ion per subunit.</text>
</comment>